<dbReference type="Gene3D" id="2.40.170.20">
    <property type="entry name" value="TonB-dependent receptor, beta-barrel domain"/>
    <property type="match status" value="1"/>
</dbReference>
<feature type="domain" description="TonB-dependent receptor plug" evidence="14">
    <location>
        <begin position="59"/>
        <end position="167"/>
    </location>
</feature>
<evidence type="ECO:0000256" key="1">
    <source>
        <dbReference type="ARBA" id="ARBA00004571"/>
    </source>
</evidence>
<keyword evidence="8 15" id="KW-0675">Receptor</keyword>
<protein>
    <submittedName>
        <fullName evidence="15">TonB-dependent receptor, plug</fullName>
    </submittedName>
</protein>
<evidence type="ECO:0000313" key="15">
    <source>
        <dbReference type="EMBL" id="ADM10713.1"/>
    </source>
</evidence>
<proteinExistence type="inferred from homology"/>
<dbReference type="RefSeq" id="WP_013301687.1">
    <property type="nucleotide sequence ID" value="NC_014414.1"/>
</dbReference>
<keyword evidence="7 10" id="KW-0472">Membrane</keyword>
<dbReference type="InterPro" id="IPR039426">
    <property type="entry name" value="TonB-dep_rcpt-like"/>
</dbReference>
<feature type="domain" description="TonB-dependent receptor-like beta-barrel" evidence="13">
    <location>
        <begin position="206"/>
        <end position="645"/>
    </location>
</feature>
<keyword evidence="16" id="KW-1185">Reference proteome</keyword>
<dbReference type="AlphaFoldDB" id="E0TGV4"/>
<evidence type="ECO:0000256" key="12">
    <source>
        <dbReference type="SAM" id="SignalP"/>
    </source>
</evidence>
<evidence type="ECO:0000256" key="4">
    <source>
        <dbReference type="ARBA" id="ARBA00022692"/>
    </source>
</evidence>
<evidence type="ECO:0000256" key="5">
    <source>
        <dbReference type="ARBA" id="ARBA00022729"/>
    </source>
</evidence>
<sequence>MKKTKPTLGKLLLLGSLSSMALCVGGASAQNAHDFTGMSLEELMSVEVTTVSKRREVASDAAAAVFVLTRADIERSGATTIPDALRLVPGLTVSQINANTWGVTVRGFNSRFANKLLVMIDGRSVFTPLFSGVNWDKQNILLEEIERIEIVRGPGGTLWGANSVNGVINIITRSAKDSQGALFKAGVGNELERQLIARVGGTLGDKGAYRVYTKHEAYDGSTTAEGIDANDDWNILTGGIRADLDLSSTDALMVNAEFTTIEAGETLDLPLLTAPYSVRSPADIERDNAHILTRWTRTMENDRELSIQAYIDHSDITIPQGQEERTTFDIALQHSTNIAQDHHLLFGLGYRSIADEIKNSSFVSITNNETIVEIVSGFVQDIYDVSDDFKLTFGSKFSYNDYTGFELQPSARFIWQPSESQTYWGAISRAVRIPSRVEDQVQLIGTVVPPLTPTTNPRPLPAAFVFTGSDKVESETLVSLELGARFRPAPGISVDLATFYNDYDNLRASSLQAPQPGILNGEMATIVPLTVADVVSAQSFGTEMVANWQVKPNWRLQGTLTLIDFNTDDLDDPTLIATPAGSRDPASQATFRSLHDVNDRINFDFVVRYVDNLEDFDIDDYTQLDIHGSYDLSDRVSLSVAGRNLLDDEHYEFGVDPSYATLPTAVERSFFISLTAQY</sequence>
<dbReference type="InterPro" id="IPR036942">
    <property type="entry name" value="Beta-barrel_TonB_sf"/>
</dbReference>
<dbReference type="InterPro" id="IPR037066">
    <property type="entry name" value="Plug_dom_sf"/>
</dbReference>
<dbReference type="PANTHER" id="PTHR30069">
    <property type="entry name" value="TONB-DEPENDENT OUTER MEMBRANE RECEPTOR"/>
    <property type="match status" value="1"/>
</dbReference>
<reference evidence="15 16" key="2">
    <citation type="journal article" date="2011" name="J. Bacteriol.">
        <title>Complete genome sequence of strain HTCC2503T of Parvularcula bermudensis, the type species of the order "Parvularculales" in the class Alphaproteobacteria.</title>
        <authorList>
            <person name="Oh H.M."/>
            <person name="Kang I."/>
            <person name="Vergin K.L."/>
            <person name="Kang D."/>
            <person name="Rhee K.H."/>
            <person name="Giovannoni S.J."/>
            <person name="Cho J.C."/>
        </authorList>
    </citation>
    <scope>NUCLEOTIDE SEQUENCE [LARGE SCALE GENOMIC DNA]</scope>
    <source>
        <strain evidence="16">ATCC BAA-594 / HTCC2503 / KCTC 12087</strain>
    </source>
</reference>
<evidence type="ECO:0000256" key="7">
    <source>
        <dbReference type="ARBA" id="ARBA00023136"/>
    </source>
</evidence>
<dbReference type="Proteomes" id="UP000001302">
    <property type="component" value="Chromosome"/>
</dbReference>
<evidence type="ECO:0000256" key="8">
    <source>
        <dbReference type="ARBA" id="ARBA00023170"/>
    </source>
</evidence>
<dbReference type="GO" id="GO:0009279">
    <property type="term" value="C:cell outer membrane"/>
    <property type="evidence" value="ECO:0007669"/>
    <property type="project" value="UniProtKB-SubCell"/>
</dbReference>
<dbReference type="SUPFAM" id="SSF56935">
    <property type="entry name" value="Porins"/>
    <property type="match status" value="1"/>
</dbReference>
<organism evidence="15 16">
    <name type="scientific">Parvularcula bermudensis (strain ATCC BAA-594 / HTCC2503 / KCTC 12087)</name>
    <dbReference type="NCBI Taxonomy" id="314260"/>
    <lineage>
        <taxon>Bacteria</taxon>
        <taxon>Pseudomonadati</taxon>
        <taxon>Pseudomonadota</taxon>
        <taxon>Alphaproteobacteria</taxon>
        <taxon>Parvularculales</taxon>
        <taxon>Parvularculaceae</taxon>
        <taxon>Parvularcula</taxon>
    </lineage>
</organism>
<evidence type="ECO:0000256" key="9">
    <source>
        <dbReference type="ARBA" id="ARBA00023237"/>
    </source>
</evidence>
<keyword evidence="9 10" id="KW-0998">Cell outer membrane</keyword>
<dbReference type="GO" id="GO:0015344">
    <property type="term" value="F:siderophore uptake transmembrane transporter activity"/>
    <property type="evidence" value="ECO:0007669"/>
    <property type="project" value="TreeGrafter"/>
</dbReference>
<evidence type="ECO:0000256" key="2">
    <source>
        <dbReference type="ARBA" id="ARBA00022448"/>
    </source>
</evidence>
<evidence type="ECO:0000259" key="14">
    <source>
        <dbReference type="Pfam" id="PF07715"/>
    </source>
</evidence>
<dbReference type="InterPro" id="IPR012910">
    <property type="entry name" value="Plug_dom"/>
</dbReference>
<evidence type="ECO:0000256" key="6">
    <source>
        <dbReference type="ARBA" id="ARBA00023077"/>
    </source>
</evidence>
<dbReference type="GO" id="GO:0044718">
    <property type="term" value="P:siderophore transmembrane transport"/>
    <property type="evidence" value="ECO:0007669"/>
    <property type="project" value="TreeGrafter"/>
</dbReference>
<dbReference type="EMBL" id="CP002156">
    <property type="protein sequence ID" value="ADM10713.1"/>
    <property type="molecule type" value="Genomic_DNA"/>
</dbReference>
<evidence type="ECO:0000259" key="13">
    <source>
        <dbReference type="Pfam" id="PF00593"/>
    </source>
</evidence>
<dbReference type="Gene3D" id="2.170.130.10">
    <property type="entry name" value="TonB-dependent receptor, plug domain"/>
    <property type="match status" value="1"/>
</dbReference>
<dbReference type="Pfam" id="PF00593">
    <property type="entry name" value="TonB_dep_Rec_b-barrel"/>
    <property type="match status" value="1"/>
</dbReference>
<evidence type="ECO:0000256" key="11">
    <source>
        <dbReference type="RuleBase" id="RU003357"/>
    </source>
</evidence>
<name>E0TGV4_PARBH</name>
<evidence type="ECO:0000313" key="16">
    <source>
        <dbReference type="Proteomes" id="UP000001302"/>
    </source>
</evidence>
<dbReference type="PROSITE" id="PS52016">
    <property type="entry name" value="TONB_DEPENDENT_REC_3"/>
    <property type="match status" value="1"/>
</dbReference>
<dbReference type="HOGENOM" id="CLU_008287_16_0_5"/>
<comment type="similarity">
    <text evidence="10 11">Belongs to the TonB-dependent receptor family.</text>
</comment>
<comment type="subcellular location">
    <subcellularLocation>
        <location evidence="1 10">Cell outer membrane</location>
        <topology evidence="1 10">Multi-pass membrane protein</topology>
    </subcellularLocation>
</comment>
<keyword evidence="2 10" id="KW-0813">Transport</keyword>
<dbReference type="Pfam" id="PF07715">
    <property type="entry name" value="Plug"/>
    <property type="match status" value="1"/>
</dbReference>
<reference evidence="16" key="1">
    <citation type="submission" date="2010-08" db="EMBL/GenBank/DDBJ databases">
        <title>Genome sequence of Parvularcula bermudensis HTCC2503.</title>
        <authorList>
            <person name="Kang D.-M."/>
            <person name="Oh H.-M."/>
            <person name="Cho J.-C."/>
        </authorList>
    </citation>
    <scope>NUCLEOTIDE SEQUENCE [LARGE SCALE GENOMIC DNA]</scope>
    <source>
        <strain evidence="16">ATCC BAA-594 / HTCC2503 / KCTC 12087</strain>
    </source>
</reference>
<dbReference type="eggNOG" id="COG4771">
    <property type="taxonomic scope" value="Bacteria"/>
</dbReference>
<feature type="chain" id="PRO_5003140688" evidence="12">
    <location>
        <begin position="22"/>
        <end position="678"/>
    </location>
</feature>
<dbReference type="PANTHER" id="PTHR30069:SF29">
    <property type="entry name" value="HEMOGLOBIN AND HEMOGLOBIN-HAPTOGLOBIN-BINDING PROTEIN 1-RELATED"/>
    <property type="match status" value="1"/>
</dbReference>
<evidence type="ECO:0000256" key="10">
    <source>
        <dbReference type="PROSITE-ProRule" id="PRU01360"/>
    </source>
</evidence>
<dbReference type="STRING" id="314260.PB2503_13379"/>
<feature type="signal peptide" evidence="12">
    <location>
        <begin position="1"/>
        <end position="21"/>
    </location>
</feature>
<keyword evidence="4 10" id="KW-0812">Transmembrane</keyword>
<dbReference type="OrthoDB" id="9760333at2"/>
<keyword evidence="3 10" id="KW-1134">Transmembrane beta strand</keyword>
<gene>
    <name evidence="15" type="ordered locus">PB2503_13379</name>
</gene>
<keyword evidence="5 12" id="KW-0732">Signal</keyword>
<accession>E0TGV4</accession>
<dbReference type="KEGG" id="pbr:PB2503_13379"/>
<evidence type="ECO:0000256" key="3">
    <source>
        <dbReference type="ARBA" id="ARBA00022452"/>
    </source>
</evidence>
<keyword evidence="6 11" id="KW-0798">TonB box</keyword>
<dbReference type="InterPro" id="IPR000531">
    <property type="entry name" value="Beta-barrel_TonB"/>
</dbReference>